<dbReference type="PROSITE" id="PS50884">
    <property type="entry name" value="ZF_DOF_2"/>
    <property type="match status" value="1"/>
</dbReference>
<feature type="compositionally biased region" description="Basic and acidic residues" evidence="9">
    <location>
        <begin position="57"/>
        <end position="98"/>
    </location>
</feature>
<feature type="region of interest" description="Disordered" evidence="9">
    <location>
        <begin position="437"/>
        <end position="469"/>
    </location>
</feature>
<keyword evidence="12" id="KW-1185">Reference proteome</keyword>
<feature type="compositionally biased region" description="Basic and acidic residues" evidence="9">
    <location>
        <begin position="455"/>
        <end position="469"/>
    </location>
</feature>
<comment type="caution">
    <text evidence="11">The sequence shown here is derived from an EMBL/GenBank/DDBJ whole genome shotgun (WGS) entry which is preliminary data.</text>
</comment>
<feature type="domain" description="Dof-type" evidence="10">
    <location>
        <begin position="165"/>
        <end position="219"/>
    </location>
</feature>
<evidence type="ECO:0000256" key="2">
    <source>
        <dbReference type="ARBA" id="ARBA00022771"/>
    </source>
</evidence>
<dbReference type="Proteomes" id="UP001231189">
    <property type="component" value="Unassembled WGS sequence"/>
</dbReference>
<keyword evidence="2 8" id="KW-0863">Zinc-finger</keyword>
<comment type="subcellular location">
    <subcellularLocation>
        <location evidence="8">Nucleus</location>
    </subcellularLocation>
</comment>
<dbReference type="GO" id="GO:0008270">
    <property type="term" value="F:zinc ion binding"/>
    <property type="evidence" value="ECO:0007669"/>
    <property type="project" value="UniProtKB-KW"/>
</dbReference>
<feature type="compositionally biased region" description="Polar residues" evidence="9">
    <location>
        <begin position="307"/>
        <end position="318"/>
    </location>
</feature>
<accession>A0AAD8SUQ3</accession>
<dbReference type="PROSITE" id="PS01361">
    <property type="entry name" value="ZF_DOF_1"/>
    <property type="match status" value="1"/>
</dbReference>
<evidence type="ECO:0000256" key="6">
    <source>
        <dbReference type="ARBA" id="ARBA00023163"/>
    </source>
</evidence>
<evidence type="ECO:0000256" key="7">
    <source>
        <dbReference type="ARBA" id="ARBA00023242"/>
    </source>
</evidence>
<keyword evidence="4" id="KW-0805">Transcription regulation</keyword>
<evidence type="ECO:0000313" key="12">
    <source>
        <dbReference type="Proteomes" id="UP001231189"/>
    </source>
</evidence>
<dbReference type="PANTHER" id="PTHR31089:SF75">
    <property type="entry name" value="CYCLIC DOF FACTOR 2"/>
    <property type="match status" value="1"/>
</dbReference>
<keyword evidence="1" id="KW-0479">Metal-binding</keyword>
<dbReference type="PANTHER" id="PTHR31089">
    <property type="entry name" value="CYCLIC DOF FACTOR 2"/>
    <property type="match status" value="1"/>
</dbReference>
<feature type="region of interest" description="Disordered" evidence="9">
    <location>
        <begin position="20"/>
        <end position="164"/>
    </location>
</feature>
<protein>
    <recommendedName>
        <fullName evidence="10">Dof-type domain-containing protein</fullName>
    </recommendedName>
</protein>
<evidence type="ECO:0000313" key="11">
    <source>
        <dbReference type="EMBL" id="KAK1664109.1"/>
    </source>
</evidence>
<reference evidence="11" key="1">
    <citation type="submission" date="2023-07" db="EMBL/GenBank/DDBJ databases">
        <title>A chromosome-level genome assembly of Lolium multiflorum.</title>
        <authorList>
            <person name="Chen Y."/>
            <person name="Copetti D."/>
            <person name="Kolliker R."/>
            <person name="Studer B."/>
        </authorList>
    </citation>
    <scope>NUCLEOTIDE SEQUENCE</scope>
    <source>
        <strain evidence="11">02402/16</strain>
        <tissue evidence="11">Leaf</tissue>
    </source>
</reference>
<dbReference type="InterPro" id="IPR045174">
    <property type="entry name" value="Dof"/>
</dbReference>
<dbReference type="GO" id="GO:0003677">
    <property type="term" value="F:DNA binding"/>
    <property type="evidence" value="ECO:0007669"/>
    <property type="project" value="UniProtKB-UniRule"/>
</dbReference>
<evidence type="ECO:0000256" key="5">
    <source>
        <dbReference type="ARBA" id="ARBA00023125"/>
    </source>
</evidence>
<dbReference type="AlphaFoldDB" id="A0AAD8SUQ3"/>
<evidence type="ECO:0000256" key="9">
    <source>
        <dbReference type="SAM" id="MobiDB-lite"/>
    </source>
</evidence>
<organism evidence="11 12">
    <name type="scientific">Lolium multiflorum</name>
    <name type="common">Italian ryegrass</name>
    <name type="synonym">Lolium perenne subsp. multiflorum</name>
    <dbReference type="NCBI Taxonomy" id="4521"/>
    <lineage>
        <taxon>Eukaryota</taxon>
        <taxon>Viridiplantae</taxon>
        <taxon>Streptophyta</taxon>
        <taxon>Embryophyta</taxon>
        <taxon>Tracheophyta</taxon>
        <taxon>Spermatophyta</taxon>
        <taxon>Magnoliopsida</taxon>
        <taxon>Liliopsida</taxon>
        <taxon>Poales</taxon>
        <taxon>Poaceae</taxon>
        <taxon>BOP clade</taxon>
        <taxon>Pooideae</taxon>
        <taxon>Poodae</taxon>
        <taxon>Poeae</taxon>
        <taxon>Poeae Chloroplast Group 2 (Poeae type)</taxon>
        <taxon>Loliodinae</taxon>
        <taxon>Loliinae</taxon>
        <taxon>Lolium</taxon>
    </lineage>
</organism>
<proteinExistence type="predicted"/>
<evidence type="ECO:0000256" key="3">
    <source>
        <dbReference type="ARBA" id="ARBA00022833"/>
    </source>
</evidence>
<name>A0AAD8SUQ3_LOLMU</name>
<evidence type="ECO:0000256" key="1">
    <source>
        <dbReference type="ARBA" id="ARBA00022723"/>
    </source>
</evidence>
<sequence length="543" mass="58868">MSDHMDSGIKLFGRVIPLLPEAAQPGSPEAEAPAGFEHPPSPPTESETPALAEPEPEDHKDQHKETEDKGDTEMRVDVPEEKEDIGMKGDELREKNDIDMEVDAPQAKENSETDGPSAFDHKKDDSAQISNSEEKAASEPKDENEKTSNDESGQDKVLKKPDKIIPCPRCNSMDTKFCYYNNYNINQPRHFCKNCQRYWTAGGTMRNVPVGAGRRKSKNSPLHYRQLLMAPDCLMGSRLDISNTLNPEALASLPSIPVQSTSRNETVLKFGPEVPLCESMASALNIEEQHIANAGPVPRGETREDNSCVSSTTTNNGLPASAVHVDKNGAPVYCNGVGPVPQYYLGAPPFMYPWGMGWNNLPVMMPGGSMPESASPSESCSTSPAPWMNSPMMPGSRFPAPAFPYPLVPPALWGCLPSWPAAAWNTPWMGTNGCISPSGSSNSSCSGGSPTLGKHSRDSNPLKDDKEEKSLWVPKTLRIDDPDEAAKSSIWATLGIKPGDPGVFKPFQFKGESKGQPADARPARVLQANPAAFSRSQSFMESS</sequence>
<keyword evidence="5 8" id="KW-0238">DNA-binding</keyword>
<feature type="compositionally biased region" description="Basic and acidic residues" evidence="9">
    <location>
        <begin position="119"/>
        <end position="163"/>
    </location>
</feature>
<dbReference type="GO" id="GO:0005634">
    <property type="term" value="C:nucleus"/>
    <property type="evidence" value="ECO:0007669"/>
    <property type="project" value="UniProtKB-SubCell"/>
</dbReference>
<evidence type="ECO:0000256" key="8">
    <source>
        <dbReference type="PROSITE-ProRule" id="PRU00071"/>
    </source>
</evidence>
<dbReference type="Pfam" id="PF02701">
    <property type="entry name" value="Zn_ribbon_Dof"/>
    <property type="match status" value="1"/>
</dbReference>
<feature type="region of interest" description="Disordered" evidence="9">
    <location>
        <begin position="492"/>
        <end position="522"/>
    </location>
</feature>
<feature type="region of interest" description="Disordered" evidence="9">
    <location>
        <begin position="295"/>
        <end position="322"/>
    </location>
</feature>
<dbReference type="InterPro" id="IPR003851">
    <property type="entry name" value="Znf_Dof"/>
</dbReference>
<gene>
    <name evidence="11" type="ORF">QYE76_052268</name>
</gene>
<keyword evidence="6" id="KW-0804">Transcription</keyword>
<dbReference type="GO" id="GO:0003700">
    <property type="term" value="F:DNA-binding transcription factor activity"/>
    <property type="evidence" value="ECO:0007669"/>
    <property type="project" value="InterPro"/>
</dbReference>
<evidence type="ECO:0000259" key="10">
    <source>
        <dbReference type="PROSITE" id="PS50884"/>
    </source>
</evidence>
<feature type="compositionally biased region" description="Low complexity" evidence="9">
    <location>
        <begin position="437"/>
        <end position="449"/>
    </location>
</feature>
<keyword evidence="7 8" id="KW-0539">Nucleus</keyword>
<evidence type="ECO:0000256" key="4">
    <source>
        <dbReference type="ARBA" id="ARBA00023015"/>
    </source>
</evidence>
<dbReference type="EMBL" id="JAUUTY010000003">
    <property type="protein sequence ID" value="KAK1664109.1"/>
    <property type="molecule type" value="Genomic_DNA"/>
</dbReference>
<keyword evidence="3" id="KW-0862">Zinc</keyword>